<evidence type="ECO:0000259" key="11">
    <source>
        <dbReference type="Pfam" id="PF05746"/>
    </source>
</evidence>
<evidence type="ECO:0000256" key="9">
    <source>
        <dbReference type="RuleBase" id="RU363038"/>
    </source>
</evidence>
<dbReference type="InterPro" id="IPR001278">
    <property type="entry name" value="Arg-tRNA-ligase"/>
</dbReference>
<evidence type="ECO:0000256" key="2">
    <source>
        <dbReference type="ARBA" id="ARBA00012837"/>
    </source>
</evidence>
<evidence type="ECO:0000256" key="3">
    <source>
        <dbReference type="ARBA" id="ARBA00022598"/>
    </source>
</evidence>
<dbReference type="InterPro" id="IPR035684">
    <property type="entry name" value="ArgRS_core"/>
</dbReference>
<feature type="domain" description="DALR anticodon binding" evidence="11">
    <location>
        <begin position="190"/>
        <end position="235"/>
    </location>
</feature>
<keyword evidence="7 9" id="KW-0030">Aminoacyl-tRNA synthetase</keyword>
<dbReference type="EC" id="6.1.1.19" evidence="2"/>
<dbReference type="AlphaFoldDB" id="A0A699HF42"/>
<feature type="domain" description="Arginyl-tRNA synthetase catalytic core" evidence="10">
    <location>
        <begin position="55"/>
        <end position="176"/>
    </location>
</feature>
<dbReference type="Pfam" id="PF05746">
    <property type="entry name" value="DALR_1"/>
    <property type="match status" value="1"/>
</dbReference>
<comment type="caution">
    <text evidence="12">The sequence shown here is derived from an EMBL/GenBank/DDBJ whole genome shotgun (WGS) entry which is preliminary data.</text>
</comment>
<proteinExistence type="inferred from homology"/>
<name>A0A699HF42_TANCI</name>
<evidence type="ECO:0000256" key="4">
    <source>
        <dbReference type="ARBA" id="ARBA00022741"/>
    </source>
</evidence>
<evidence type="ECO:0000313" key="12">
    <source>
        <dbReference type="EMBL" id="GEY03521.1"/>
    </source>
</evidence>
<evidence type="ECO:0000256" key="5">
    <source>
        <dbReference type="ARBA" id="ARBA00022840"/>
    </source>
</evidence>
<dbReference type="GO" id="GO:0006420">
    <property type="term" value="P:arginyl-tRNA aminoacylation"/>
    <property type="evidence" value="ECO:0007669"/>
    <property type="project" value="InterPro"/>
</dbReference>
<dbReference type="SUPFAM" id="SSF47323">
    <property type="entry name" value="Anticodon-binding domain of a subclass of class I aminoacyl-tRNA synthetases"/>
    <property type="match status" value="1"/>
</dbReference>
<dbReference type="Gene3D" id="1.10.730.10">
    <property type="entry name" value="Isoleucyl-tRNA Synthetase, Domain 1"/>
    <property type="match status" value="1"/>
</dbReference>
<feature type="non-terminal residue" evidence="12">
    <location>
        <position position="235"/>
    </location>
</feature>
<evidence type="ECO:0000256" key="8">
    <source>
        <dbReference type="ARBA" id="ARBA00049339"/>
    </source>
</evidence>
<dbReference type="InterPro" id="IPR008909">
    <property type="entry name" value="DALR_anticod-bd"/>
</dbReference>
<evidence type="ECO:0000259" key="10">
    <source>
        <dbReference type="Pfam" id="PF00750"/>
    </source>
</evidence>
<dbReference type="Gene3D" id="3.40.50.620">
    <property type="entry name" value="HUPs"/>
    <property type="match status" value="1"/>
</dbReference>
<dbReference type="Pfam" id="PF00750">
    <property type="entry name" value="tRNA-synt_1d"/>
    <property type="match status" value="1"/>
</dbReference>
<dbReference type="EMBL" id="BKCJ010147084">
    <property type="protein sequence ID" value="GEY03521.1"/>
    <property type="molecule type" value="Genomic_DNA"/>
</dbReference>
<keyword evidence="3 9" id="KW-0436">Ligase</keyword>
<dbReference type="GO" id="GO:0005524">
    <property type="term" value="F:ATP binding"/>
    <property type="evidence" value="ECO:0007669"/>
    <property type="project" value="UniProtKB-KW"/>
</dbReference>
<keyword evidence="6 9" id="KW-0648">Protein biosynthesis</keyword>
<dbReference type="SUPFAM" id="SSF52374">
    <property type="entry name" value="Nucleotidylyl transferase"/>
    <property type="match status" value="1"/>
</dbReference>
<reference evidence="12" key="1">
    <citation type="journal article" date="2019" name="Sci. Rep.">
        <title>Draft genome of Tanacetum cinerariifolium, the natural source of mosquito coil.</title>
        <authorList>
            <person name="Yamashiro T."/>
            <person name="Shiraishi A."/>
            <person name="Satake H."/>
            <person name="Nakayama K."/>
        </authorList>
    </citation>
    <scope>NUCLEOTIDE SEQUENCE</scope>
</reference>
<organism evidence="12">
    <name type="scientific">Tanacetum cinerariifolium</name>
    <name type="common">Dalmatian daisy</name>
    <name type="synonym">Chrysanthemum cinerariifolium</name>
    <dbReference type="NCBI Taxonomy" id="118510"/>
    <lineage>
        <taxon>Eukaryota</taxon>
        <taxon>Viridiplantae</taxon>
        <taxon>Streptophyta</taxon>
        <taxon>Embryophyta</taxon>
        <taxon>Tracheophyta</taxon>
        <taxon>Spermatophyta</taxon>
        <taxon>Magnoliopsida</taxon>
        <taxon>eudicotyledons</taxon>
        <taxon>Gunneridae</taxon>
        <taxon>Pentapetalae</taxon>
        <taxon>asterids</taxon>
        <taxon>campanulids</taxon>
        <taxon>Asterales</taxon>
        <taxon>Asteraceae</taxon>
        <taxon>Asteroideae</taxon>
        <taxon>Anthemideae</taxon>
        <taxon>Anthemidinae</taxon>
        <taxon>Tanacetum</taxon>
    </lineage>
</organism>
<dbReference type="PANTHER" id="PTHR11956">
    <property type="entry name" value="ARGINYL-TRNA SYNTHETASE"/>
    <property type="match status" value="1"/>
</dbReference>
<comment type="catalytic activity">
    <reaction evidence="8">
        <text>tRNA(Arg) + L-arginine + ATP = L-arginyl-tRNA(Arg) + AMP + diphosphate</text>
        <dbReference type="Rhea" id="RHEA:20301"/>
        <dbReference type="Rhea" id="RHEA-COMP:9658"/>
        <dbReference type="Rhea" id="RHEA-COMP:9673"/>
        <dbReference type="ChEBI" id="CHEBI:30616"/>
        <dbReference type="ChEBI" id="CHEBI:32682"/>
        <dbReference type="ChEBI" id="CHEBI:33019"/>
        <dbReference type="ChEBI" id="CHEBI:78442"/>
        <dbReference type="ChEBI" id="CHEBI:78513"/>
        <dbReference type="ChEBI" id="CHEBI:456215"/>
        <dbReference type="EC" id="6.1.1.19"/>
    </reaction>
</comment>
<accession>A0A699HF42</accession>
<dbReference type="InterPro" id="IPR014729">
    <property type="entry name" value="Rossmann-like_a/b/a_fold"/>
</dbReference>
<dbReference type="GO" id="GO:0004814">
    <property type="term" value="F:arginine-tRNA ligase activity"/>
    <property type="evidence" value="ECO:0007669"/>
    <property type="project" value="UniProtKB-EC"/>
</dbReference>
<evidence type="ECO:0000256" key="1">
    <source>
        <dbReference type="ARBA" id="ARBA00005594"/>
    </source>
</evidence>
<protein>
    <recommendedName>
        <fullName evidence="2">arginine--tRNA ligase</fullName>
        <ecNumber evidence="2">6.1.1.19</ecNumber>
    </recommendedName>
</protein>
<gene>
    <name evidence="12" type="ORF">Tci_375495</name>
</gene>
<comment type="similarity">
    <text evidence="1 9">Belongs to the class-I aminoacyl-tRNA synthetase family.</text>
</comment>
<dbReference type="PANTHER" id="PTHR11956:SF5">
    <property type="entry name" value="ARGININE--TRNA LIGASE, CYTOPLASMIC"/>
    <property type="match status" value="1"/>
</dbReference>
<sequence>MYTERSRVRSLPLARLEEASLLVIGDKSSYDTCIRDTLILMMEKCLPRGTLWHALEVEKADWILHVSDEGKRVSIEQCIIGARLAELIGKDLSECPLSHVGFGLAQGDDFKHPEVVNFVNVLEEAKSRCKALLARKGMADAWTDEEIEHAAEALGIGALKYADLKNNRLANYTFDFDQMLNKEGNTAVYIQFTHARICSIMRDFSEEIKRLKAEELVLKDDDERELGLHLLRFTE</sequence>
<keyword evidence="4 9" id="KW-0547">Nucleotide-binding</keyword>
<dbReference type="InterPro" id="IPR009080">
    <property type="entry name" value="tRNAsynth_Ia_anticodon-bd"/>
</dbReference>
<evidence type="ECO:0000256" key="7">
    <source>
        <dbReference type="ARBA" id="ARBA00023146"/>
    </source>
</evidence>
<keyword evidence="5 9" id="KW-0067">ATP-binding</keyword>
<evidence type="ECO:0000256" key="6">
    <source>
        <dbReference type="ARBA" id="ARBA00022917"/>
    </source>
</evidence>